<evidence type="ECO:0000313" key="3">
    <source>
        <dbReference type="EMBL" id="MEE4542905.1"/>
    </source>
</evidence>
<accession>A0ABU7PAR6</accession>
<dbReference type="PANTHER" id="PTHR13343">
    <property type="entry name" value="CREG1 PROTEIN"/>
    <property type="match status" value="1"/>
</dbReference>
<dbReference type="EMBL" id="JAZEWV010000008">
    <property type="protein sequence ID" value="MEE4542905.1"/>
    <property type="molecule type" value="Genomic_DNA"/>
</dbReference>
<comment type="caution">
    <text evidence="3">The sequence shown here is derived from an EMBL/GenBank/DDBJ whole genome shotgun (WGS) entry which is preliminary data.</text>
</comment>
<sequence>MIRPGNPVPDLSDGSPQSDGSRHGQPRPENEEAPRQPSAAERARTLVEGNSSLALAIPGLIPAPAAALVPLRCSVGPAGDVFLLFADDSPAVRAVRAAADDEASAVLEVTDVAPVAVPHRIRGRAQVAGWLTLVPGGSFEAGAQLLRLEVGEIALDDLWGAALVEPDDFADAEADPLATEETAVLQHLAASHPDEVGALCSLVSGAGRCTSGAVPVALDRFGLRVRFRTAGGSFDARFDFPAPVDGVGAAQRALRELFAAARAR</sequence>
<reference evidence="3 4" key="1">
    <citation type="submission" date="2023-12" db="EMBL/GenBank/DDBJ databases">
        <title>Streptomyces sp. V4-01.</title>
        <authorList>
            <person name="Somphong A."/>
            <person name="Phongsopitanun W."/>
        </authorList>
    </citation>
    <scope>NUCLEOTIDE SEQUENCE [LARGE SCALE GENOMIC DNA]</scope>
    <source>
        <strain evidence="3 4">V4-01</strain>
    </source>
</reference>
<dbReference type="InterPro" id="IPR019595">
    <property type="entry name" value="DUF2470"/>
</dbReference>
<name>A0ABU7PAR6_9ACTN</name>
<dbReference type="RefSeq" id="WP_330794839.1">
    <property type="nucleotide sequence ID" value="NZ_JAZEWV010000008.1"/>
</dbReference>
<dbReference type="PANTHER" id="PTHR13343:SF24">
    <property type="entry name" value="OS07G0573800 PROTEIN"/>
    <property type="match status" value="1"/>
</dbReference>
<proteinExistence type="predicted"/>
<feature type="domain" description="DUF2470" evidence="2">
    <location>
        <begin position="182"/>
        <end position="256"/>
    </location>
</feature>
<dbReference type="Pfam" id="PF10615">
    <property type="entry name" value="DUF2470"/>
    <property type="match status" value="1"/>
</dbReference>
<evidence type="ECO:0000256" key="1">
    <source>
        <dbReference type="SAM" id="MobiDB-lite"/>
    </source>
</evidence>
<feature type="compositionally biased region" description="Basic and acidic residues" evidence="1">
    <location>
        <begin position="20"/>
        <end position="34"/>
    </location>
</feature>
<organism evidence="3 4">
    <name type="scientific">Actinacidiphila polyblastidii</name>
    <dbReference type="NCBI Taxonomy" id="3110430"/>
    <lineage>
        <taxon>Bacteria</taxon>
        <taxon>Bacillati</taxon>
        <taxon>Actinomycetota</taxon>
        <taxon>Actinomycetes</taxon>
        <taxon>Kitasatosporales</taxon>
        <taxon>Streptomycetaceae</taxon>
        <taxon>Actinacidiphila</taxon>
    </lineage>
</organism>
<dbReference type="Gene3D" id="3.20.180.10">
    <property type="entry name" value="PNP-oxidase-like"/>
    <property type="match status" value="1"/>
</dbReference>
<dbReference type="Proteomes" id="UP001344658">
    <property type="component" value="Unassembled WGS sequence"/>
</dbReference>
<gene>
    <name evidence="3" type="ORF">V2S66_13100</name>
</gene>
<keyword evidence="4" id="KW-1185">Reference proteome</keyword>
<evidence type="ECO:0000259" key="2">
    <source>
        <dbReference type="Pfam" id="PF10615"/>
    </source>
</evidence>
<protein>
    <submittedName>
        <fullName evidence="3">DUF2470 domain-containing protein</fullName>
    </submittedName>
</protein>
<dbReference type="SUPFAM" id="SSF50475">
    <property type="entry name" value="FMN-binding split barrel"/>
    <property type="match status" value="1"/>
</dbReference>
<dbReference type="InterPro" id="IPR037119">
    <property type="entry name" value="Haem_oxidase_HugZ-like_sf"/>
</dbReference>
<feature type="region of interest" description="Disordered" evidence="1">
    <location>
        <begin position="1"/>
        <end position="42"/>
    </location>
</feature>
<evidence type="ECO:0000313" key="4">
    <source>
        <dbReference type="Proteomes" id="UP001344658"/>
    </source>
</evidence>